<dbReference type="EMBL" id="JQBS01000001">
    <property type="protein sequence ID" value="KRN57834.1"/>
    <property type="molecule type" value="Genomic_DNA"/>
</dbReference>
<feature type="transmembrane region" description="Helical" evidence="7">
    <location>
        <begin position="89"/>
        <end position="109"/>
    </location>
</feature>
<evidence type="ECO:0000256" key="3">
    <source>
        <dbReference type="ARBA" id="ARBA00022692"/>
    </source>
</evidence>
<evidence type="ECO:0000256" key="4">
    <source>
        <dbReference type="ARBA" id="ARBA00022989"/>
    </source>
</evidence>
<keyword evidence="9" id="KW-1185">Reference proteome</keyword>
<dbReference type="AlphaFoldDB" id="A0A0R2I7P0"/>
<comment type="similarity">
    <text evidence="6">Belongs to the drug/metabolite transporter (DMT) superfamily. Small multidrug resistance (SMR) (TC 2.A.7.1) family.</text>
</comment>
<evidence type="ECO:0000313" key="9">
    <source>
        <dbReference type="Proteomes" id="UP000051658"/>
    </source>
</evidence>
<dbReference type="InterPro" id="IPR037185">
    <property type="entry name" value="EmrE-like"/>
</dbReference>
<evidence type="ECO:0000256" key="2">
    <source>
        <dbReference type="ARBA" id="ARBA00022475"/>
    </source>
</evidence>
<keyword evidence="2" id="KW-1003">Cell membrane</keyword>
<evidence type="ECO:0000256" key="6">
    <source>
        <dbReference type="RuleBase" id="RU003942"/>
    </source>
</evidence>
<dbReference type="PATRIC" id="fig|1449336.4.peg.1114"/>
<gene>
    <name evidence="8" type="ORF">IV74_GL001089</name>
</gene>
<dbReference type="PANTHER" id="PTHR30561:SF7">
    <property type="entry name" value="GUANIDINIUM EFFLUX SYSTEM SUBUNIT GDNC-RELATED"/>
    <property type="match status" value="1"/>
</dbReference>
<keyword evidence="4 7" id="KW-1133">Transmembrane helix</keyword>
<evidence type="ECO:0000256" key="7">
    <source>
        <dbReference type="SAM" id="Phobius"/>
    </source>
</evidence>
<dbReference type="SUPFAM" id="SSF103481">
    <property type="entry name" value="Multidrug resistance efflux transporter EmrE"/>
    <property type="match status" value="1"/>
</dbReference>
<dbReference type="InterPro" id="IPR000390">
    <property type="entry name" value="Small_drug/metabolite_transptr"/>
</dbReference>
<organism evidence="8 9">
    <name type="scientific">Carnobacterium divergens DSM 20623</name>
    <dbReference type="NCBI Taxonomy" id="1449336"/>
    <lineage>
        <taxon>Bacteria</taxon>
        <taxon>Bacillati</taxon>
        <taxon>Bacillota</taxon>
        <taxon>Bacilli</taxon>
        <taxon>Lactobacillales</taxon>
        <taxon>Carnobacteriaceae</taxon>
        <taxon>Carnobacterium</taxon>
    </lineage>
</organism>
<accession>A0A0R2I7P0</accession>
<evidence type="ECO:0000313" key="8">
    <source>
        <dbReference type="EMBL" id="KRN57834.1"/>
    </source>
</evidence>
<dbReference type="GO" id="GO:0022857">
    <property type="term" value="F:transmembrane transporter activity"/>
    <property type="evidence" value="ECO:0007669"/>
    <property type="project" value="InterPro"/>
</dbReference>
<protein>
    <submittedName>
        <fullName evidence="8">Uncharacterized protein</fullName>
    </submittedName>
</protein>
<comment type="caution">
    <text evidence="8">The sequence shown here is derived from an EMBL/GenBank/DDBJ whole genome shotgun (WGS) entry which is preliminary data.</text>
</comment>
<dbReference type="eggNOG" id="COG2076">
    <property type="taxonomic scope" value="Bacteria"/>
</dbReference>
<dbReference type="Gene3D" id="1.10.3730.20">
    <property type="match status" value="1"/>
</dbReference>
<name>A0A0R2I7P0_CARDV</name>
<dbReference type="Proteomes" id="UP000051658">
    <property type="component" value="Unassembled WGS sequence"/>
</dbReference>
<dbReference type="Pfam" id="PF00893">
    <property type="entry name" value="Multi_Drug_Res"/>
    <property type="match status" value="1"/>
</dbReference>
<reference evidence="8 9" key="1">
    <citation type="journal article" date="2015" name="Genome Announc.">
        <title>Expanding the biotechnology potential of lactobacilli through comparative genomics of 213 strains and associated genera.</title>
        <authorList>
            <person name="Sun Z."/>
            <person name="Harris H.M."/>
            <person name="McCann A."/>
            <person name="Guo C."/>
            <person name="Argimon S."/>
            <person name="Zhang W."/>
            <person name="Yang X."/>
            <person name="Jeffery I.B."/>
            <person name="Cooney J.C."/>
            <person name="Kagawa T.F."/>
            <person name="Liu W."/>
            <person name="Song Y."/>
            <person name="Salvetti E."/>
            <person name="Wrobel A."/>
            <person name="Rasinkangas P."/>
            <person name="Parkhill J."/>
            <person name="Rea M.C."/>
            <person name="O'Sullivan O."/>
            <person name="Ritari J."/>
            <person name="Douillard F.P."/>
            <person name="Paul Ross R."/>
            <person name="Yang R."/>
            <person name="Briner A.E."/>
            <person name="Felis G.E."/>
            <person name="de Vos W.M."/>
            <person name="Barrangou R."/>
            <person name="Klaenhammer T.R."/>
            <person name="Caufield P.W."/>
            <person name="Cui Y."/>
            <person name="Zhang H."/>
            <person name="O'Toole P.W."/>
        </authorList>
    </citation>
    <scope>NUCLEOTIDE SEQUENCE [LARGE SCALE GENOMIC DNA]</scope>
    <source>
        <strain evidence="8 9">DSM 20623</strain>
    </source>
</reference>
<feature type="transmembrane region" description="Helical" evidence="7">
    <location>
        <begin position="63"/>
        <end position="83"/>
    </location>
</feature>
<evidence type="ECO:0000256" key="5">
    <source>
        <dbReference type="ARBA" id="ARBA00023136"/>
    </source>
</evidence>
<proteinExistence type="inferred from homology"/>
<keyword evidence="5 7" id="KW-0472">Membrane</keyword>
<keyword evidence="3 6" id="KW-0812">Transmembrane</keyword>
<dbReference type="InterPro" id="IPR045324">
    <property type="entry name" value="Small_multidrug_res"/>
</dbReference>
<feature type="transmembrane region" description="Helical" evidence="7">
    <location>
        <begin position="38"/>
        <end position="56"/>
    </location>
</feature>
<sequence>MRLLEEIMNKSWLLVILGAILEIGWVTGLAHATSLGEWAITIISVILSYGLFTMAAKELPMGTLYAVYTGLGTVGTILTGIWLFDEAIYPLKAFLMISLLVGIVGLKMVETKKEV</sequence>
<feature type="transmembrane region" description="Helical" evidence="7">
    <location>
        <begin position="12"/>
        <end position="32"/>
    </location>
</feature>
<comment type="subcellular location">
    <subcellularLocation>
        <location evidence="1 6">Cell membrane</location>
        <topology evidence="1 6">Multi-pass membrane protein</topology>
    </subcellularLocation>
</comment>
<evidence type="ECO:0000256" key="1">
    <source>
        <dbReference type="ARBA" id="ARBA00004651"/>
    </source>
</evidence>
<dbReference type="GO" id="GO:0005886">
    <property type="term" value="C:plasma membrane"/>
    <property type="evidence" value="ECO:0007669"/>
    <property type="project" value="UniProtKB-SubCell"/>
</dbReference>
<dbReference type="PANTHER" id="PTHR30561">
    <property type="entry name" value="SMR FAMILY PROTON-DEPENDENT DRUG EFFLUX TRANSPORTER SUGE"/>
    <property type="match status" value="1"/>
</dbReference>